<feature type="transmembrane region" description="Helical" evidence="1">
    <location>
        <begin position="180"/>
        <end position="202"/>
    </location>
</feature>
<organism evidence="2 3">
    <name type="scientific">Pelusios castaneus</name>
    <name type="common">West African mud turtle</name>
    <dbReference type="NCBI Taxonomy" id="367368"/>
    <lineage>
        <taxon>Eukaryota</taxon>
        <taxon>Metazoa</taxon>
        <taxon>Chordata</taxon>
        <taxon>Craniata</taxon>
        <taxon>Vertebrata</taxon>
        <taxon>Euteleostomi</taxon>
        <taxon>Archelosauria</taxon>
        <taxon>Testudinata</taxon>
        <taxon>Testudines</taxon>
        <taxon>Pleurodira</taxon>
        <taxon>Pelomedusidae</taxon>
        <taxon>Pelusios</taxon>
    </lineage>
</organism>
<reference evidence="2" key="1">
    <citation type="submission" date="2025-08" db="UniProtKB">
        <authorList>
            <consortium name="Ensembl"/>
        </authorList>
    </citation>
    <scope>IDENTIFICATION</scope>
</reference>
<dbReference type="SUPFAM" id="SSF58069">
    <property type="entry name" value="Virus ectodomain"/>
    <property type="match status" value="1"/>
</dbReference>
<dbReference type="InterPro" id="IPR018154">
    <property type="entry name" value="TLV/ENV_coat_polyprotein"/>
</dbReference>
<name>A0A8C8SDC2_9SAUR</name>
<dbReference type="CDD" id="cd09850">
    <property type="entry name" value="Ebola-like_HR1-HR2"/>
    <property type="match status" value="1"/>
</dbReference>
<keyword evidence="3" id="KW-1185">Reference proteome</keyword>
<sequence>MSATVISVEVLTWGNNGHGKPWRLICITNHSSGDLTSRLIDLEHGLWEPLYWGNIDGTYGYRTPIYMLNRIIRLQAVVEIITNETALALDLLAKMNSKMRTAIYQNRLALDYLLAKEGGLCGKFNLTNCCLEIDDTGEAIREITKEMRKLAHVPVQTWKGIDTSEWFGGWFEWLGGFKSIMGIIIAFTCVCLVVPCLLPIVISTT</sequence>
<evidence type="ECO:0000313" key="2">
    <source>
        <dbReference type="Ensembl" id="ENSPCEP00000017376.1"/>
    </source>
</evidence>
<evidence type="ECO:0000256" key="1">
    <source>
        <dbReference type="SAM" id="Phobius"/>
    </source>
</evidence>
<dbReference type="Proteomes" id="UP000694393">
    <property type="component" value="Unplaced"/>
</dbReference>
<accession>A0A8C8SDC2</accession>
<evidence type="ECO:0000313" key="3">
    <source>
        <dbReference type="Proteomes" id="UP000694393"/>
    </source>
</evidence>
<dbReference type="PANTHER" id="PTHR10424">
    <property type="entry name" value="VIRAL ENVELOPE PROTEIN"/>
    <property type="match status" value="1"/>
</dbReference>
<proteinExistence type="predicted"/>
<dbReference type="Ensembl" id="ENSPCET00000017984.1">
    <property type="protein sequence ID" value="ENSPCEP00000017376.1"/>
    <property type="gene ID" value="ENSPCEG00000013657.1"/>
</dbReference>
<protein>
    <recommendedName>
        <fullName evidence="4">Envelope glycoprotein</fullName>
    </recommendedName>
</protein>
<keyword evidence="1" id="KW-0812">Transmembrane</keyword>
<dbReference type="AlphaFoldDB" id="A0A8C8SDC2"/>
<keyword evidence="1" id="KW-1133">Transmembrane helix</keyword>
<evidence type="ECO:0008006" key="4">
    <source>
        <dbReference type="Google" id="ProtNLM"/>
    </source>
</evidence>
<dbReference type="Pfam" id="PF00429">
    <property type="entry name" value="TLV_coat"/>
    <property type="match status" value="1"/>
</dbReference>
<dbReference type="Gene3D" id="1.10.287.210">
    <property type="match status" value="1"/>
</dbReference>
<reference evidence="2" key="2">
    <citation type="submission" date="2025-09" db="UniProtKB">
        <authorList>
            <consortium name="Ensembl"/>
        </authorList>
    </citation>
    <scope>IDENTIFICATION</scope>
</reference>
<dbReference type="PANTHER" id="PTHR10424:SF68">
    <property type="entry name" value="ENDOGENOUS RETROVIRUS GROUP 3 MEMBER 1 ENV POLYPROTEIN"/>
    <property type="match status" value="1"/>
</dbReference>
<keyword evidence="1" id="KW-0472">Membrane</keyword>